<dbReference type="eggNOG" id="ENOG502ZESU">
    <property type="taxonomic scope" value="Bacteria"/>
</dbReference>
<sequence>MSYFKISTPEAIAAWEGLWQKDADLRKEGQSFADLFSGKAVFINDLTRVSFYGVRFDGTPYGSAALWTQPNERKGYACWPKAKAPRGMNEEHKALIELWRGQEPIVALDKTVFYPAIGLEWGILFLTGLGMFRRGNTIYFETGATPKPEIGAIEILGSEFKAAKQSSEAPKEKS</sequence>
<organism evidence="1 2">
    <name type="scientific">Chania multitudinisentens RB-25</name>
    <dbReference type="NCBI Taxonomy" id="1441930"/>
    <lineage>
        <taxon>Bacteria</taxon>
        <taxon>Pseudomonadati</taxon>
        <taxon>Pseudomonadota</taxon>
        <taxon>Gammaproteobacteria</taxon>
        <taxon>Enterobacterales</taxon>
        <taxon>Yersiniaceae</taxon>
        <taxon>Chania</taxon>
    </lineage>
</organism>
<reference evidence="1 2" key="2">
    <citation type="submission" date="2015-03" db="EMBL/GenBank/DDBJ databases">
        <authorList>
            <person name="Chan K.-G."/>
        </authorList>
    </citation>
    <scope>NUCLEOTIDE SEQUENCE [LARGE SCALE GENOMIC DNA]</scope>
    <source>
        <strain evidence="1 2">RB-25</strain>
    </source>
</reference>
<dbReference type="STRING" id="1441930.Z042_22950"/>
<dbReference type="AlphaFoldDB" id="W0LGX1"/>
<dbReference type="KEGG" id="sfo:Z042_22950"/>
<evidence type="ECO:0000313" key="2">
    <source>
        <dbReference type="Proteomes" id="UP000019030"/>
    </source>
</evidence>
<dbReference type="HOGENOM" id="CLU_1539008_0_0_6"/>
<reference evidence="1 2" key="1">
    <citation type="submission" date="2014-01" db="EMBL/GenBank/DDBJ databases">
        <title>Isolation of Serratia multitudinisentens RB-25 from Ex-Landfill site.</title>
        <authorList>
            <person name="Robson E.H.J."/>
        </authorList>
    </citation>
    <scope>NUCLEOTIDE SEQUENCE [LARGE SCALE GENOMIC DNA]</scope>
    <source>
        <strain evidence="1 2">RB-25</strain>
    </source>
</reference>
<dbReference type="OrthoDB" id="6507048at2"/>
<name>W0LGX1_9GAMM</name>
<dbReference type="EMBL" id="CP007044">
    <property type="protein sequence ID" value="AHG22981.1"/>
    <property type="molecule type" value="Genomic_DNA"/>
</dbReference>
<dbReference type="Proteomes" id="UP000019030">
    <property type="component" value="Chromosome"/>
</dbReference>
<protein>
    <submittedName>
        <fullName evidence="1">Uncharacterized protein</fullName>
    </submittedName>
</protein>
<proteinExistence type="predicted"/>
<accession>W0LGX1</accession>
<keyword evidence="2" id="KW-1185">Reference proteome</keyword>
<dbReference type="RefSeq" id="WP_024910258.1">
    <property type="nucleotide sequence ID" value="NZ_CP007044.2"/>
</dbReference>
<gene>
    <name evidence="1" type="ORF">Z042_22950</name>
</gene>
<evidence type="ECO:0000313" key="1">
    <source>
        <dbReference type="EMBL" id="AHG22981.1"/>
    </source>
</evidence>
<dbReference type="PATRIC" id="fig|1441930.4.peg.4541"/>